<feature type="chain" id="PRO_5042235044" description="Serpin domain-containing protein" evidence="2">
    <location>
        <begin position="23"/>
        <end position="134"/>
    </location>
</feature>
<dbReference type="PANTHER" id="PTHR11461:SF211">
    <property type="entry name" value="GH10112P-RELATED"/>
    <property type="match status" value="1"/>
</dbReference>
<evidence type="ECO:0000313" key="4">
    <source>
        <dbReference type="EMBL" id="KAK2151166.1"/>
    </source>
</evidence>
<protein>
    <recommendedName>
        <fullName evidence="3">Serpin domain-containing protein</fullName>
    </recommendedName>
</protein>
<name>A0AAD9N140_RIDPI</name>
<dbReference type="Proteomes" id="UP001209878">
    <property type="component" value="Unassembled WGS sequence"/>
</dbReference>
<gene>
    <name evidence="4" type="ORF">NP493_2670g00002</name>
</gene>
<dbReference type="GO" id="GO:0004867">
    <property type="term" value="F:serine-type endopeptidase inhibitor activity"/>
    <property type="evidence" value="ECO:0007669"/>
    <property type="project" value="InterPro"/>
</dbReference>
<keyword evidence="2" id="KW-0732">Signal</keyword>
<dbReference type="Pfam" id="PF00079">
    <property type="entry name" value="Serpin"/>
    <property type="match status" value="1"/>
</dbReference>
<dbReference type="Gene3D" id="3.30.497.10">
    <property type="entry name" value="Antithrombin, subunit I, domain 2"/>
    <property type="match status" value="1"/>
</dbReference>
<evidence type="ECO:0000256" key="1">
    <source>
        <dbReference type="ARBA" id="ARBA00009500"/>
    </source>
</evidence>
<comment type="similarity">
    <text evidence="1">Belongs to the serpin family.</text>
</comment>
<dbReference type="InterPro" id="IPR036186">
    <property type="entry name" value="Serpin_sf"/>
</dbReference>
<organism evidence="4 5">
    <name type="scientific">Ridgeia piscesae</name>
    <name type="common">Tubeworm</name>
    <dbReference type="NCBI Taxonomy" id="27915"/>
    <lineage>
        <taxon>Eukaryota</taxon>
        <taxon>Metazoa</taxon>
        <taxon>Spiralia</taxon>
        <taxon>Lophotrochozoa</taxon>
        <taxon>Annelida</taxon>
        <taxon>Polychaeta</taxon>
        <taxon>Sedentaria</taxon>
        <taxon>Canalipalpata</taxon>
        <taxon>Sabellida</taxon>
        <taxon>Siboglinidae</taxon>
        <taxon>Ridgeia</taxon>
    </lineage>
</organism>
<feature type="domain" description="Serpin" evidence="3">
    <location>
        <begin position="31"/>
        <end position="133"/>
    </location>
</feature>
<accession>A0AAD9N140</accession>
<proteinExistence type="inferred from homology"/>
<dbReference type="PANTHER" id="PTHR11461">
    <property type="entry name" value="SERINE PROTEASE INHIBITOR, SERPIN"/>
    <property type="match status" value="1"/>
</dbReference>
<evidence type="ECO:0000256" key="2">
    <source>
        <dbReference type="SAM" id="SignalP"/>
    </source>
</evidence>
<comment type="caution">
    <text evidence="4">The sequence shown here is derived from an EMBL/GenBank/DDBJ whole genome shotgun (WGS) entry which is preliminary data.</text>
</comment>
<dbReference type="GO" id="GO:0005615">
    <property type="term" value="C:extracellular space"/>
    <property type="evidence" value="ECO:0007669"/>
    <property type="project" value="InterPro"/>
</dbReference>
<dbReference type="EMBL" id="JAODUO010002654">
    <property type="protein sequence ID" value="KAK2151166.1"/>
    <property type="molecule type" value="Genomic_DNA"/>
</dbReference>
<feature type="signal peptide" evidence="2">
    <location>
        <begin position="1"/>
        <end position="22"/>
    </location>
</feature>
<dbReference type="InterPro" id="IPR023796">
    <property type="entry name" value="Serpin_dom"/>
</dbReference>
<evidence type="ECO:0000313" key="5">
    <source>
        <dbReference type="Proteomes" id="UP001209878"/>
    </source>
</evidence>
<sequence length="134" mass="14716">MRCHWLLLGAVLLLGAIDVTSSYNVWKLARANGNFAFCLYKKVINSNDAAGENVFFSPFSISTALSMTYAGARGKTAYEMCLVLGFCPLSFNVHATYVALLGSLNSPQSQYTLALANGMFVNNNFNIYQSFTNR</sequence>
<evidence type="ECO:0000259" key="3">
    <source>
        <dbReference type="Pfam" id="PF00079"/>
    </source>
</evidence>
<dbReference type="SUPFAM" id="SSF56574">
    <property type="entry name" value="Serpins"/>
    <property type="match status" value="1"/>
</dbReference>
<dbReference type="AlphaFoldDB" id="A0AAD9N140"/>
<dbReference type="InterPro" id="IPR042178">
    <property type="entry name" value="Serpin_sf_1"/>
</dbReference>
<reference evidence="4" key="1">
    <citation type="journal article" date="2023" name="Mol. Biol. Evol.">
        <title>Third-Generation Sequencing Reveals the Adaptive Role of the Epigenome in Three Deep-Sea Polychaetes.</title>
        <authorList>
            <person name="Perez M."/>
            <person name="Aroh O."/>
            <person name="Sun Y."/>
            <person name="Lan Y."/>
            <person name="Juniper S.K."/>
            <person name="Young C.R."/>
            <person name="Angers B."/>
            <person name="Qian P.Y."/>
        </authorList>
    </citation>
    <scope>NUCLEOTIDE SEQUENCE</scope>
    <source>
        <strain evidence="4">R07B-5</strain>
    </source>
</reference>
<dbReference type="InterPro" id="IPR000215">
    <property type="entry name" value="Serpin_fam"/>
</dbReference>
<keyword evidence="5" id="KW-1185">Reference proteome</keyword>